<evidence type="ECO:0000259" key="3">
    <source>
        <dbReference type="SMART" id="SM00388"/>
    </source>
</evidence>
<proteinExistence type="predicted"/>
<sequence length="79" mass="8770">MSSDTQRLLHDVRNPLNNISVNAELGKLTLERTGDTDKATAIFERILQECRRCDTVLSELRDQLSHEQSANGTDAGDNA</sequence>
<evidence type="ECO:0000256" key="2">
    <source>
        <dbReference type="ARBA" id="ARBA00012438"/>
    </source>
</evidence>
<keyword evidence="5" id="KW-1185">Reference proteome</keyword>
<protein>
    <recommendedName>
        <fullName evidence="2">histidine kinase</fullName>
        <ecNumber evidence="2">2.7.13.3</ecNumber>
    </recommendedName>
</protein>
<gene>
    <name evidence="4" type="ORF">ACFOEB_15940</name>
</gene>
<accession>A0ABV7HVA0</accession>
<evidence type="ECO:0000313" key="4">
    <source>
        <dbReference type="EMBL" id="MFC3156703.1"/>
    </source>
</evidence>
<feature type="domain" description="Signal transduction histidine kinase dimerisation/phosphoacceptor" evidence="3">
    <location>
        <begin position="1"/>
        <end position="69"/>
    </location>
</feature>
<keyword evidence="4" id="KW-0418">Kinase</keyword>
<dbReference type="Pfam" id="PF00512">
    <property type="entry name" value="HisKA"/>
    <property type="match status" value="1"/>
</dbReference>
<dbReference type="EMBL" id="JBHRTL010000031">
    <property type="protein sequence ID" value="MFC3156703.1"/>
    <property type="molecule type" value="Genomic_DNA"/>
</dbReference>
<evidence type="ECO:0000256" key="1">
    <source>
        <dbReference type="ARBA" id="ARBA00000085"/>
    </source>
</evidence>
<name>A0ABV7HVA0_9GAMM</name>
<dbReference type="InterPro" id="IPR036097">
    <property type="entry name" value="HisK_dim/P_sf"/>
</dbReference>
<dbReference type="SMART" id="SM00388">
    <property type="entry name" value="HisKA"/>
    <property type="match status" value="1"/>
</dbReference>
<dbReference type="Gene3D" id="1.10.287.130">
    <property type="match status" value="1"/>
</dbReference>
<dbReference type="CDD" id="cd00082">
    <property type="entry name" value="HisKA"/>
    <property type="match status" value="1"/>
</dbReference>
<dbReference type="RefSeq" id="WP_339615858.1">
    <property type="nucleotide sequence ID" value="NZ_AP031500.1"/>
</dbReference>
<keyword evidence="4" id="KW-0808">Transferase</keyword>
<dbReference type="SUPFAM" id="SSF47384">
    <property type="entry name" value="Homodimeric domain of signal transducing histidine kinase"/>
    <property type="match status" value="1"/>
</dbReference>
<reference evidence="5" key="1">
    <citation type="journal article" date="2019" name="Int. J. Syst. Evol. Microbiol.">
        <title>The Global Catalogue of Microorganisms (GCM) 10K type strain sequencing project: providing services to taxonomists for standard genome sequencing and annotation.</title>
        <authorList>
            <consortium name="The Broad Institute Genomics Platform"/>
            <consortium name="The Broad Institute Genome Sequencing Center for Infectious Disease"/>
            <person name="Wu L."/>
            <person name="Ma J."/>
        </authorList>
    </citation>
    <scope>NUCLEOTIDE SEQUENCE [LARGE SCALE GENOMIC DNA]</scope>
    <source>
        <strain evidence="5">KCTC 52141</strain>
    </source>
</reference>
<dbReference type="Proteomes" id="UP001595548">
    <property type="component" value="Unassembled WGS sequence"/>
</dbReference>
<dbReference type="InterPro" id="IPR003661">
    <property type="entry name" value="HisK_dim/P_dom"/>
</dbReference>
<comment type="catalytic activity">
    <reaction evidence="1">
        <text>ATP + protein L-histidine = ADP + protein N-phospho-L-histidine.</text>
        <dbReference type="EC" id="2.7.13.3"/>
    </reaction>
</comment>
<organism evidence="4 5">
    <name type="scientific">Gilvimarinus japonicus</name>
    <dbReference type="NCBI Taxonomy" id="1796469"/>
    <lineage>
        <taxon>Bacteria</taxon>
        <taxon>Pseudomonadati</taxon>
        <taxon>Pseudomonadota</taxon>
        <taxon>Gammaproteobacteria</taxon>
        <taxon>Cellvibrionales</taxon>
        <taxon>Cellvibrionaceae</taxon>
        <taxon>Gilvimarinus</taxon>
    </lineage>
</organism>
<dbReference type="GO" id="GO:0016301">
    <property type="term" value="F:kinase activity"/>
    <property type="evidence" value="ECO:0007669"/>
    <property type="project" value="UniProtKB-KW"/>
</dbReference>
<evidence type="ECO:0000313" key="5">
    <source>
        <dbReference type="Proteomes" id="UP001595548"/>
    </source>
</evidence>
<dbReference type="EC" id="2.7.13.3" evidence="2"/>
<comment type="caution">
    <text evidence="4">The sequence shown here is derived from an EMBL/GenBank/DDBJ whole genome shotgun (WGS) entry which is preliminary data.</text>
</comment>